<sequence>RPMSGSPSTSTSLEGRTVARTVEINIESVTGQRWVEKMLLAESVYDLKERIWRRTKLPPAKQALIFSGALLSSDSVSLSSVGVRADSTLKLVLLTRAGPLTHQPQEARRRAAAAAPPPPMSAEEATSQSDREGPSASSPLRRGGRSSTRSSAPEDTSAKESSEGEEREEERAEGGERRLSDSLGSCSRATRKQRTLSQCTVVGGSSAVAQSVEQNDECREKERSVDSEMTHSLPSAPTERAGVSSLLQMRQDENEEPQGGASRDLDDLSLSEMSSGVIICDLSNEFRKLKVKRRHHTSSGPSGGVNGGTGARRELPPLSVRRARSKPRVSAAVSREATSSDDETRERSDSSPNGAPAVAAWSCSAAAAASSRRAAQAVRQPRHMTARQMLARCTVCAVKMQTSYICRCGKALCGRHRAGALHGCSKAAAAAASSAARSRPIAAQFSD</sequence>
<dbReference type="InterPro" id="IPR035896">
    <property type="entry name" value="AN1-like_Znf"/>
</dbReference>
<gene>
    <name evidence="3" type="ORF">PMAYCL1PPCAC_18838</name>
</gene>
<evidence type="ECO:0000256" key="1">
    <source>
        <dbReference type="SAM" id="MobiDB-lite"/>
    </source>
</evidence>
<dbReference type="AlphaFoldDB" id="A0AAN5I1S4"/>
<proteinExistence type="predicted"/>
<feature type="non-terminal residue" evidence="3">
    <location>
        <position position="1"/>
    </location>
</feature>
<dbReference type="Gene3D" id="3.10.20.90">
    <property type="entry name" value="Phosphatidylinositol 3-kinase Catalytic Subunit, Chain A, domain 1"/>
    <property type="match status" value="1"/>
</dbReference>
<dbReference type="SUPFAM" id="SSF54236">
    <property type="entry name" value="Ubiquitin-like"/>
    <property type="match status" value="1"/>
</dbReference>
<dbReference type="InterPro" id="IPR029071">
    <property type="entry name" value="Ubiquitin-like_domsf"/>
</dbReference>
<feature type="compositionally biased region" description="Basic and acidic residues" evidence="1">
    <location>
        <begin position="156"/>
        <end position="180"/>
    </location>
</feature>
<reference evidence="4" key="1">
    <citation type="submission" date="2022-10" db="EMBL/GenBank/DDBJ databases">
        <title>Genome assembly of Pristionchus species.</title>
        <authorList>
            <person name="Yoshida K."/>
            <person name="Sommer R.J."/>
        </authorList>
    </citation>
    <scope>NUCLEOTIDE SEQUENCE [LARGE SCALE GENOMIC DNA]</scope>
    <source>
        <strain evidence="4">RS5460</strain>
    </source>
</reference>
<dbReference type="PROSITE" id="PS50053">
    <property type="entry name" value="UBIQUITIN_2"/>
    <property type="match status" value="1"/>
</dbReference>
<dbReference type="Pfam" id="PF00240">
    <property type="entry name" value="ubiquitin"/>
    <property type="match status" value="1"/>
</dbReference>
<feature type="compositionally biased region" description="Low complexity" evidence="1">
    <location>
        <begin position="134"/>
        <end position="153"/>
    </location>
</feature>
<comment type="caution">
    <text evidence="3">The sequence shown here is derived from an EMBL/GenBank/DDBJ whole genome shotgun (WGS) entry which is preliminary data.</text>
</comment>
<dbReference type="SUPFAM" id="SSF118310">
    <property type="entry name" value="AN1-like Zinc finger"/>
    <property type="match status" value="1"/>
</dbReference>
<keyword evidence="4" id="KW-1185">Reference proteome</keyword>
<protein>
    <recommendedName>
        <fullName evidence="2">Ubiquitin-like domain-containing protein</fullName>
    </recommendedName>
</protein>
<evidence type="ECO:0000259" key="2">
    <source>
        <dbReference type="PROSITE" id="PS50053"/>
    </source>
</evidence>
<dbReference type="InterPro" id="IPR000626">
    <property type="entry name" value="Ubiquitin-like_dom"/>
</dbReference>
<feature type="compositionally biased region" description="Basic and acidic residues" evidence="1">
    <location>
        <begin position="216"/>
        <end position="229"/>
    </location>
</feature>
<dbReference type="PANTHER" id="PTHR46728:SF1">
    <property type="entry name" value="AN1-TYPE ZINC FINGER PROTEIN 4"/>
    <property type="match status" value="1"/>
</dbReference>
<organism evidence="3 4">
    <name type="scientific">Pristionchus mayeri</name>
    <dbReference type="NCBI Taxonomy" id="1317129"/>
    <lineage>
        <taxon>Eukaryota</taxon>
        <taxon>Metazoa</taxon>
        <taxon>Ecdysozoa</taxon>
        <taxon>Nematoda</taxon>
        <taxon>Chromadorea</taxon>
        <taxon>Rhabditida</taxon>
        <taxon>Rhabditina</taxon>
        <taxon>Diplogasteromorpha</taxon>
        <taxon>Diplogasteroidea</taxon>
        <taxon>Neodiplogasteridae</taxon>
        <taxon>Pristionchus</taxon>
    </lineage>
</organism>
<feature type="compositionally biased region" description="Gly residues" evidence="1">
    <location>
        <begin position="301"/>
        <end position="310"/>
    </location>
</feature>
<dbReference type="InterPro" id="IPR053061">
    <property type="entry name" value="AN1-type_zinc_finger"/>
</dbReference>
<dbReference type="CDD" id="cd17039">
    <property type="entry name" value="Ubl_ubiquitin_like"/>
    <property type="match status" value="1"/>
</dbReference>
<evidence type="ECO:0000313" key="4">
    <source>
        <dbReference type="Proteomes" id="UP001328107"/>
    </source>
</evidence>
<accession>A0AAN5I1S4</accession>
<dbReference type="SMART" id="SM00213">
    <property type="entry name" value="UBQ"/>
    <property type="match status" value="1"/>
</dbReference>
<feature type="compositionally biased region" description="Low complexity" evidence="1">
    <location>
        <begin position="201"/>
        <end position="212"/>
    </location>
</feature>
<feature type="region of interest" description="Disordered" evidence="1">
    <location>
        <begin position="101"/>
        <end position="268"/>
    </location>
</feature>
<dbReference type="Gene3D" id="4.10.1110.10">
    <property type="entry name" value="AN1-like Zinc finger"/>
    <property type="match status" value="1"/>
</dbReference>
<dbReference type="Proteomes" id="UP001328107">
    <property type="component" value="Unassembled WGS sequence"/>
</dbReference>
<feature type="region of interest" description="Disordered" evidence="1">
    <location>
        <begin position="291"/>
        <end position="357"/>
    </location>
</feature>
<evidence type="ECO:0000313" key="3">
    <source>
        <dbReference type="EMBL" id="GMR48643.1"/>
    </source>
</evidence>
<dbReference type="PANTHER" id="PTHR46728">
    <property type="entry name" value="AN1-TYPE ZINC FINGER PROTEIN 4"/>
    <property type="match status" value="1"/>
</dbReference>
<feature type="domain" description="Ubiquitin-like" evidence="2">
    <location>
        <begin position="22"/>
        <end position="98"/>
    </location>
</feature>
<dbReference type="EMBL" id="BTRK01000004">
    <property type="protein sequence ID" value="GMR48643.1"/>
    <property type="molecule type" value="Genomic_DNA"/>
</dbReference>
<name>A0AAN5I1S4_9BILA</name>